<sequence>MFTRIVLAVDDSDARLHAVSTVAELARRFGATVHVLHLAPSVVVEYSVVALEDDDAARRVLDESVRALREAGVEADGELVDGLRGQVPTVIADAAERLGADLIVLSPHHRGAVASWFRPRVSDAVGHASRVPVLLIPDAG</sequence>
<dbReference type="AlphaFoldDB" id="A0A0D0PXV0"/>
<accession>A0A0D0PXV0</accession>
<evidence type="ECO:0000259" key="2">
    <source>
        <dbReference type="Pfam" id="PF00582"/>
    </source>
</evidence>
<dbReference type="OrthoDB" id="9792500at2"/>
<dbReference type="STRING" id="2064.TR51_14160"/>
<comment type="similarity">
    <text evidence="1">Belongs to the universal stress protein A family.</text>
</comment>
<dbReference type="Proteomes" id="UP000032066">
    <property type="component" value="Unassembled WGS sequence"/>
</dbReference>
<dbReference type="RefSeq" id="WP_043911195.1">
    <property type="nucleotide sequence ID" value="NZ_JXZB01000002.1"/>
</dbReference>
<dbReference type="Pfam" id="PF00582">
    <property type="entry name" value="Usp"/>
    <property type="match status" value="1"/>
</dbReference>
<dbReference type="InterPro" id="IPR006016">
    <property type="entry name" value="UspA"/>
</dbReference>
<dbReference type="SUPFAM" id="SSF52402">
    <property type="entry name" value="Adenine nucleotide alpha hydrolases-like"/>
    <property type="match status" value="1"/>
</dbReference>
<evidence type="ECO:0000313" key="4">
    <source>
        <dbReference type="Proteomes" id="UP000032066"/>
    </source>
</evidence>
<gene>
    <name evidence="3" type="ORF">TR51_14160</name>
</gene>
<comment type="caution">
    <text evidence="3">The sequence shown here is derived from an EMBL/GenBank/DDBJ whole genome shotgun (WGS) entry which is preliminary data.</text>
</comment>
<reference evidence="3 4" key="1">
    <citation type="submission" date="2015-02" db="EMBL/GenBank/DDBJ databases">
        <title>Draft genome sequence of Kitasatospora griseola MF730-N6, a bafilomycin, terpentecin and satosporin producer.</title>
        <authorList>
            <person name="Arens J.C."/>
            <person name="Haltli B."/>
            <person name="Kerr R.G."/>
        </authorList>
    </citation>
    <scope>NUCLEOTIDE SEQUENCE [LARGE SCALE GENOMIC DNA]</scope>
    <source>
        <strain evidence="3 4">MF730-N6</strain>
    </source>
</reference>
<keyword evidence="4" id="KW-1185">Reference proteome</keyword>
<evidence type="ECO:0000313" key="3">
    <source>
        <dbReference type="EMBL" id="KIQ65147.1"/>
    </source>
</evidence>
<feature type="domain" description="UspA" evidence="2">
    <location>
        <begin position="1"/>
        <end position="137"/>
    </location>
</feature>
<dbReference type="InterPro" id="IPR014729">
    <property type="entry name" value="Rossmann-like_a/b/a_fold"/>
</dbReference>
<dbReference type="PANTHER" id="PTHR46268">
    <property type="entry name" value="STRESS RESPONSE PROTEIN NHAX"/>
    <property type="match status" value="1"/>
</dbReference>
<dbReference type="InterPro" id="IPR006015">
    <property type="entry name" value="Universal_stress_UspA"/>
</dbReference>
<dbReference type="PATRIC" id="fig|2064.6.peg.3046"/>
<proteinExistence type="inferred from homology"/>
<name>A0A0D0PXV0_KITGR</name>
<organism evidence="3 4">
    <name type="scientific">Kitasatospora griseola</name>
    <name type="common">Streptomyces griseolosporeus</name>
    <dbReference type="NCBI Taxonomy" id="2064"/>
    <lineage>
        <taxon>Bacteria</taxon>
        <taxon>Bacillati</taxon>
        <taxon>Actinomycetota</taxon>
        <taxon>Actinomycetes</taxon>
        <taxon>Kitasatosporales</taxon>
        <taxon>Streptomycetaceae</taxon>
        <taxon>Kitasatospora</taxon>
    </lineage>
</organism>
<dbReference type="Gene3D" id="3.40.50.620">
    <property type="entry name" value="HUPs"/>
    <property type="match status" value="1"/>
</dbReference>
<evidence type="ECO:0000256" key="1">
    <source>
        <dbReference type="ARBA" id="ARBA00008791"/>
    </source>
</evidence>
<dbReference type="PRINTS" id="PR01438">
    <property type="entry name" value="UNVRSLSTRESS"/>
</dbReference>
<dbReference type="EMBL" id="JXZB01000002">
    <property type="protein sequence ID" value="KIQ65147.1"/>
    <property type="molecule type" value="Genomic_DNA"/>
</dbReference>
<dbReference type="PANTHER" id="PTHR46268:SF6">
    <property type="entry name" value="UNIVERSAL STRESS PROTEIN UP12"/>
    <property type="match status" value="1"/>
</dbReference>
<protein>
    <recommendedName>
        <fullName evidence="2">UspA domain-containing protein</fullName>
    </recommendedName>
</protein>
<dbReference type="CDD" id="cd00293">
    <property type="entry name" value="USP-like"/>
    <property type="match status" value="1"/>
</dbReference>